<feature type="region of interest" description="Disordered" evidence="1">
    <location>
        <begin position="35"/>
        <end position="132"/>
    </location>
</feature>
<evidence type="ECO:0008006" key="4">
    <source>
        <dbReference type="Google" id="ProtNLM"/>
    </source>
</evidence>
<name>A0ABQ3Y4Y9_9ACTN</name>
<proteinExistence type="predicted"/>
<feature type="compositionally biased region" description="Pro residues" evidence="1">
    <location>
        <begin position="97"/>
        <end position="108"/>
    </location>
</feature>
<comment type="caution">
    <text evidence="2">The sequence shown here is derived from an EMBL/GenBank/DDBJ whole genome shotgun (WGS) entry which is preliminary data.</text>
</comment>
<keyword evidence="3" id="KW-1185">Reference proteome</keyword>
<reference evidence="2 3" key="1">
    <citation type="submission" date="2021-01" db="EMBL/GenBank/DDBJ databases">
        <title>Whole genome shotgun sequence of Actinoplanes deccanensis NBRC 13994.</title>
        <authorList>
            <person name="Komaki H."/>
            <person name="Tamura T."/>
        </authorList>
    </citation>
    <scope>NUCLEOTIDE SEQUENCE [LARGE SCALE GENOMIC DNA]</scope>
    <source>
        <strain evidence="2 3">NBRC 13994</strain>
    </source>
</reference>
<organism evidence="2 3">
    <name type="scientific">Paractinoplanes deccanensis</name>
    <dbReference type="NCBI Taxonomy" id="113561"/>
    <lineage>
        <taxon>Bacteria</taxon>
        <taxon>Bacillati</taxon>
        <taxon>Actinomycetota</taxon>
        <taxon>Actinomycetes</taxon>
        <taxon>Micromonosporales</taxon>
        <taxon>Micromonosporaceae</taxon>
        <taxon>Paractinoplanes</taxon>
    </lineage>
</organism>
<accession>A0ABQ3Y4Y9</accession>
<protein>
    <recommendedName>
        <fullName evidence="4">Secreted protein</fullName>
    </recommendedName>
</protein>
<evidence type="ECO:0000313" key="2">
    <source>
        <dbReference type="EMBL" id="GID75051.1"/>
    </source>
</evidence>
<evidence type="ECO:0000256" key="1">
    <source>
        <dbReference type="SAM" id="MobiDB-lite"/>
    </source>
</evidence>
<dbReference type="EMBL" id="BOMI01000068">
    <property type="protein sequence ID" value="GID75051.1"/>
    <property type="molecule type" value="Genomic_DNA"/>
</dbReference>
<gene>
    <name evidence="2" type="ORF">Ade02nite_36920</name>
</gene>
<evidence type="ECO:0000313" key="3">
    <source>
        <dbReference type="Proteomes" id="UP000609879"/>
    </source>
</evidence>
<dbReference type="Proteomes" id="UP000609879">
    <property type="component" value="Unassembled WGS sequence"/>
</dbReference>
<sequence length="132" mass="13786">MDGLRGLPTFLVTLAALIVGVLALGRDYYEITYEPDGGGFHADIGKDNTKEGTGQSPPPRDTRRQTVRTHAPKVARTPAPRETATVAPEISTVPAETSPPPELSPHPEPGATTPPDWEPGGDTGGETTAPAP</sequence>